<keyword evidence="2 13" id="KW-0547">Nucleotide-binding</keyword>
<dbReference type="GO" id="GO:0016887">
    <property type="term" value="F:ATP hydrolysis activity"/>
    <property type="evidence" value="ECO:0007669"/>
    <property type="project" value="RHEA"/>
</dbReference>
<keyword evidence="18" id="KW-1185">Reference proteome</keyword>
<keyword evidence="1 13" id="KW-0540">Nuclease</keyword>
<dbReference type="PANTHER" id="PTHR11070:SF48">
    <property type="entry name" value="ATP-DEPENDENT HELICASE_NUCLEASE SUBUNIT A"/>
    <property type="match status" value="1"/>
</dbReference>
<dbReference type="GO" id="GO:0000724">
    <property type="term" value="P:double-strand break repair via homologous recombination"/>
    <property type="evidence" value="ECO:0007669"/>
    <property type="project" value="UniProtKB-UniRule"/>
</dbReference>
<comment type="subunit">
    <text evidence="13">Heterodimer of AddA and AddB/RexB.</text>
</comment>
<dbReference type="GO" id="GO:0005829">
    <property type="term" value="C:cytosol"/>
    <property type="evidence" value="ECO:0007669"/>
    <property type="project" value="TreeGrafter"/>
</dbReference>
<dbReference type="FunFam" id="3.40.50.300:FF:001236">
    <property type="entry name" value="ATP-dependent helicase/nuclease subunit A"/>
    <property type="match status" value="1"/>
</dbReference>
<keyword evidence="8 13" id="KW-0238">DNA-binding</keyword>
<keyword evidence="6 13" id="KW-0269">Exonuclease</keyword>
<dbReference type="OrthoDB" id="9810135at2"/>
<protein>
    <recommendedName>
        <fullName evidence="13">ATP-dependent helicase/nuclease subunit A</fullName>
        <ecNumber evidence="13">3.1.-.-</ecNumber>
        <ecNumber evidence="13">5.6.2.4</ecNumber>
    </recommendedName>
    <alternativeName>
        <fullName evidence="13">ATP-dependent helicase/nuclease AddA</fullName>
    </alternativeName>
    <alternativeName>
        <fullName evidence="13">DNA 3'-5' helicase AddA</fullName>
    </alternativeName>
</protein>
<dbReference type="PANTHER" id="PTHR11070">
    <property type="entry name" value="UVRD / RECB / PCRA DNA HELICASE FAMILY MEMBER"/>
    <property type="match status" value="1"/>
</dbReference>
<evidence type="ECO:0000256" key="9">
    <source>
        <dbReference type="ARBA" id="ARBA00023204"/>
    </source>
</evidence>
<evidence type="ECO:0000256" key="5">
    <source>
        <dbReference type="ARBA" id="ARBA00022806"/>
    </source>
</evidence>
<dbReference type="InterPro" id="IPR038726">
    <property type="entry name" value="PDDEXK_AddAB-type"/>
</dbReference>
<dbReference type="Gene3D" id="3.40.50.300">
    <property type="entry name" value="P-loop containing nucleotide triphosphate hydrolases"/>
    <property type="match status" value="4"/>
</dbReference>
<evidence type="ECO:0000256" key="4">
    <source>
        <dbReference type="ARBA" id="ARBA00022801"/>
    </source>
</evidence>
<dbReference type="Pfam" id="PF00580">
    <property type="entry name" value="UvrD-helicase"/>
    <property type="match status" value="1"/>
</dbReference>
<dbReference type="PROSITE" id="PS51198">
    <property type="entry name" value="UVRD_HELICASE_ATP_BIND"/>
    <property type="match status" value="1"/>
</dbReference>
<dbReference type="InterPro" id="IPR000212">
    <property type="entry name" value="DNA_helicase_UvrD/REP"/>
</dbReference>
<dbReference type="Gene3D" id="1.10.274.50">
    <property type="match status" value="1"/>
</dbReference>
<dbReference type="Gene3D" id="3.90.320.10">
    <property type="match status" value="1"/>
</dbReference>
<evidence type="ECO:0000256" key="8">
    <source>
        <dbReference type="ARBA" id="ARBA00023125"/>
    </source>
</evidence>
<dbReference type="EC" id="3.1.-.-" evidence="13"/>
<dbReference type="GO" id="GO:0043138">
    <property type="term" value="F:3'-5' DNA helicase activity"/>
    <property type="evidence" value="ECO:0007669"/>
    <property type="project" value="UniProtKB-UniRule"/>
</dbReference>
<dbReference type="Proteomes" id="UP000199315">
    <property type="component" value="Unassembled WGS sequence"/>
</dbReference>
<dbReference type="InterPro" id="IPR014016">
    <property type="entry name" value="UvrD-like_ATP-bd"/>
</dbReference>
<feature type="domain" description="UvrD-like helicase C-terminal" evidence="16">
    <location>
        <begin position="500"/>
        <end position="819"/>
    </location>
</feature>
<evidence type="ECO:0000256" key="13">
    <source>
        <dbReference type="HAMAP-Rule" id="MF_01451"/>
    </source>
</evidence>
<dbReference type="InterPro" id="IPR014152">
    <property type="entry name" value="AddA"/>
</dbReference>
<feature type="binding site" evidence="14">
    <location>
        <begin position="24"/>
        <end position="31"/>
    </location>
    <ligand>
        <name>ATP</name>
        <dbReference type="ChEBI" id="CHEBI:30616"/>
    </ligand>
</feature>
<dbReference type="GO" id="GO:0033202">
    <property type="term" value="C:DNA helicase complex"/>
    <property type="evidence" value="ECO:0007669"/>
    <property type="project" value="TreeGrafter"/>
</dbReference>
<keyword evidence="10 13" id="KW-0413">Isomerase</keyword>
<dbReference type="CDD" id="cd17932">
    <property type="entry name" value="DEXQc_UvrD"/>
    <property type="match status" value="1"/>
</dbReference>
<dbReference type="EMBL" id="FMKA01000034">
    <property type="protein sequence ID" value="SCP99204.1"/>
    <property type="molecule type" value="Genomic_DNA"/>
</dbReference>
<evidence type="ECO:0000259" key="16">
    <source>
        <dbReference type="PROSITE" id="PS51217"/>
    </source>
</evidence>
<accession>A0A1D3TXV9</accession>
<dbReference type="SUPFAM" id="SSF52980">
    <property type="entry name" value="Restriction endonuclease-like"/>
    <property type="match status" value="1"/>
</dbReference>
<evidence type="ECO:0000256" key="10">
    <source>
        <dbReference type="ARBA" id="ARBA00023235"/>
    </source>
</evidence>
<reference evidence="17 18" key="1">
    <citation type="submission" date="2016-09" db="EMBL/GenBank/DDBJ databases">
        <authorList>
            <person name="Capua I."/>
            <person name="De Benedictis P."/>
            <person name="Joannis T."/>
            <person name="Lombin L.H."/>
            <person name="Cattoli G."/>
        </authorList>
    </citation>
    <scope>NUCLEOTIDE SEQUENCE [LARGE SCALE GENOMIC DNA]</scope>
    <source>
        <strain evidence="17 18">GluBS11</strain>
    </source>
</reference>
<evidence type="ECO:0000256" key="7">
    <source>
        <dbReference type="ARBA" id="ARBA00022840"/>
    </source>
</evidence>
<dbReference type="InterPro" id="IPR014017">
    <property type="entry name" value="DNA_helicase_UvrD-like_C"/>
</dbReference>
<dbReference type="GO" id="GO:0005524">
    <property type="term" value="F:ATP binding"/>
    <property type="evidence" value="ECO:0007669"/>
    <property type="project" value="UniProtKB-UniRule"/>
</dbReference>
<organism evidence="17 18">
    <name type="scientific">Anaerobium acetethylicum</name>
    <dbReference type="NCBI Taxonomy" id="1619234"/>
    <lineage>
        <taxon>Bacteria</taxon>
        <taxon>Bacillati</taxon>
        <taxon>Bacillota</taxon>
        <taxon>Clostridia</taxon>
        <taxon>Lachnospirales</taxon>
        <taxon>Lachnospiraceae</taxon>
        <taxon>Anaerobium</taxon>
    </lineage>
</organism>
<dbReference type="NCBIfam" id="TIGR02785">
    <property type="entry name" value="addA_Gpos"/>
    <property type="match status" value="1"/>
</dbReference>
<dbReference type="PROSITE" id="PS51217">
    <property type="entry name" value="UVRD_HELICASE_CTER"/>
    <property type="match status" value="1"/>
</dbReference>
<evidence type="ECO:0000256" key="12">
    <source>
        <dbReference type="ARBA" id="ARBA00048988"/>
    </source>
</evidence>
<evidence type="ECO:0000313" key="17">
    <source>
        <dbReference type="EMBL" id="SCP99204.1"/>
    </source>
</evidence>
<dbReference type="STRING" id="1619234.SAMN05421730_103431"/>
<comment type="similarity">
    <text evidence="13">Belongs to the helicase family. AddA subfamily.</text>
</comment>
<evidence type="ECO:0000259" key="15">
    <source>
        <dbReference type="PROSITE" id="PS51198"/>
    </source>
</evidence>
<dbReference type="AlphaFoldDB" id="A0A1D3TXV9"/>
<dbReference type="GO" id="GO:0003690">
    <property type="term" value="F:double-stranded DNA binding"/>
    <property type="evidence" value="ECO:0007669"/>
    <property type="project" value="UniProtKB-UniRule"/>
</dbReference>
<evidence type="ECO:0000256" key="2">
    <source>
        <dbReference type="ARBA" id="ARBA00022741"/>
    </source>
</evidence>
<evidence type="ECO:0000256" key="6">
    <source>
        <dbReference type="ARBA" id="ARBA00022839"/>
    </source>
</evidence>
<keyword evidence="5 13" id="KW-0347">Helicase</keyword>
<dbReference type="GO" id="GO:0008408">
    <property type="term" value="F:3'-5' exonuclease activity"/>
    <property type="evidence" value="ECO:0007669"/>
    <property type="project" value="UniProtKB-UniRule"/>
</dbReference>
<dbReference type="InterPro" id="IPR027417">
    <property type="entry name" value="P-loop_NTPase"/>
</dbReference>
<evidence type="ECO:0000256" key="11">
    <source>
        <dbReference type="ARBA" id="ARBA00034617"/>
    </source>
</evidence>
<comment type="function">
    <text evidence="13">The heterodimer acts as both an ATP-dependent DNA helicase and an ATP-dependent, dual-direction single-stranded exonuclease. Recognizes the chi site generating a DNA molecule suitable for the initiation of homologous recombination. The AddA nuclease domain is required for chi fragment generation; this subunit has the helicase and 3' -&gt; 5' nuclease activities.</text>
</comment>
<comment type="catalytic activity">
    <reaction evidence="11 13">
        <text>Couples ATP hydrolysis with the unwinding of duplex DNA by translocating in the 3'-5' direction.</text>
        <dbReference type="EC" id="5.6.2.4"/>
    </reaction>
</comment>
<evidence type="ECO:0000313" key="18">
    <source>
        <dbReference type="Proteomes" id="UP000199315"/>
    </source>
</evidence>
<dbReference type="HAMAP" id="MF_01451">
    <property type="entry name" value="AddA"/>
    <property type="match status" value="1"/>
</dbReference>
<evidence type="ECO:0000256" key="14">
    <source>
        <dbReference type="PROSITE-ProRule" id="PRU00560"/>
    </source>
</evidence>
<proteinExistence type="inferred from homology"/>
<evidence type="ECO:0000256" key="1">
    <source>
        <dbReference type="ARBA" id="ARBA00022722"/>
    </source>
</evidence>
<dbReference type="EC" id="5.6.2.4" evidence="13"/>
<keyword evidence="9 13" id="KW-0234">DNA repair</keyword>
<keyword evidence="4 13" id="KW-0378">Hydrolase</keyword>
<keyword evidence="7 13" id="KW-0067">ATP-binding</keyword>
<dbReference type="RefSeq" id="WP_091236503.1">
    <property type="nucleotide sequence ID" value="NZ_FMKA01000034.1"/>
</dbReference>
<gene>
    <name evidence="13" type="primary">addA</name>
    <name evidence="17" type="ORF">SAMN05421730_103431</name>
</gene>
<dbReference type="InterPro" id="IPR011604">
    <property type="entry name" value="PDDEXK-like_dom_sf"/>
</dbReference>
<dbReference type="InterPro" id="IPR011335">
    <property type="entry name" value="Restrct_endonuc-II-like"/>
</dbReference>
<name>A0A1D3TXV9_9FIRM</name>
<keyword evidence="3 13" id="KW-0227">DNA damage</keyword>
<comment type="cofactor">
    <cofactor evidence="13">
        <name>Mg(2+)</name>
        <dbReference type="ChEBI" id="CHEBI:18420"/>
    </cofactor>
</comment>
<feature type="domain" description="UvrD-like helicase ATP-binding" evidence="15">
    <location>
        <begin position="3"/>
        <end position="472"/>
    </location>
</feature>
<comment type="catalytic activity">
    <reaction evidence="12 13">
        <text>ATP + H2O = ADP + phosphate + H(+)</text>
        <dbReference type="Rhea" id="RHEA:13065"/>
        <dbReference type="ChEBI" id="CHEBI:15377"/>
        <dbReference type="ChEBI" id="CHEBI:15378"/>
        <dbReference type="ChEBI" id="CHEBI:30616"/>
        <dbReference type="ChEBI" id="CHEBI:43474"/>
        <dbReference type="ChEBI" id="CHEBI:456216"/>
        <dbReference type="EC" id="5.6.2.4"/>
    </reaction>
</comment>
<dbReference type="Pfam" id="PF13361">
    <property type="entry name" value="UvrD_C"/>
    <property type="match status" value="1"/>
</dbReference>
<dbReference type="SUPFAM" id="SSF52540">
    <property type="entry name" value="P-loop containing nucleoside triphosphate hydrolases"/>
    <property type="match status" value="1"/>
</dbReference>
<evidence type="ECO:0000256" key="3">
    <source>
        <dbReference type="ARBA" id="ARBA00022763"/>
    </source>
</evidence>
<dbReference type="Pfam" id="PF12705">
    <property type="entry name" value="PDDEXK_1"/>
    <property type="match status" value="1"/>
</dbReference>
<sequence>MGTKWTEEQQKVIDLRNRNMLVSAAAGSGKTAVLVERIIKMITDKDAPVDIDRLLVVTFTNAAAAEMRERVSSAIEKKLEEDPKDSMLQRQLTLIHNAQITTIHSFCLYVIRNNFHVIDLDPGFRVADEGELKLMKSDIAEGLLEDCYEEGREEFYHFIECYSPGKTDSGIEELILQLYQFSMSYPWPEEWLENCKKAYEADSLADIGESVWMKKLLEHAGLILADAKQSIRSGRELSLTPDGPYMYEDAWNSDEELLDAIMRSTTYSEYYEAFAKLEYAKLSGKKDPGVSQYKREAAKNMRDGVKDSLKSLKNQYFSQSPSQMLENIRNAGAAVNELIDLTLEFSKRFSQKKMEKNLVDFNDLEHFALKILVDENGGDPVPTAVAEDLSGYFSEIMIDEYQDSNFVQEMILTSVSKAARGIFNIFMVGDVKQSIYKFRLARPELFMEKYENYSQDDSDHQRIDLHKNFRSRCQVLDGINFIFYQIMGRTLGNIEYDKDSALYNGAVFPEGSPEELLDTELLLVDLNPEDLEETDEEYTSREIEAKAVAKRIKELVAENSDFRVLDKKTGAYRKCRYSDIVILLRTVSGWGDTFAEILMSADIPAYTGSQTGYFSTIEIRTILALLNVIDNPIQDIPLAAVLKSPIVGLSTEELAIIKSTYPGSNLYDGALRYSMFAELGETEAEKGKQEESGSAGSDMLTEISNSELAGKLSKFFEQLDEFRRLVPYTGIHDLIWIILEKTGYGSYVAAMPGGEQRKANVDMLVEKAIVFESASYRGLFNFVRYIEQLQKYDVDFGEAGTISENENTVRIMSIHKSKGLEFPVVFVSGLGKRFNRQDARSRLVLHPDLGVGADFIDPELRVKSPTLIKKAMQQQIDLENMGEELRVLYVALTRAKEKLIMTGAVKKIEDKISSFAQVLVQPETRIPFSRLSKAQTFLEWIIPALMRHRSFGEILESLELPSGNGHSLCGDNSKFSIKLISIEEVIGQEVMDQFMRETTREDLMNWDADVIYRKEAREKLEERLGYQYPFSSEAGIHTKMSVSELKKIGQNIDDELTEQFYEEPPLEPLIPRFIEEKEEAGGTERGTAYHKILQYLELPKISSRESLEENLNQLIAKGRFTEETGSLVKYDSLFRFASSPLGSRMRQADLRDELYREQPFVIGIEAKEMNPEFTSDELILIQGIIDAYFEEDGQLVVADYKTDRVRIFGKDAEEELKRRYKIQLDYYQKALEQLTGKKVKEKIIYSFDLQKEIVI</sequence>